<dbReference type="InterPro" id="IPR036890">
    <property type="entry name" value="HATPase_C_sf"/>
</dbReference>
<dbReference type="InterPro" id="IPR003660">
    <property type="entry name" value="HAMP_dom"/>
</dbReference>
<keyword evidence="4" id="KW-0597">Phosphoprotein</keyword>
<dbReference type="Gene3D" id="6.10.340.10">
    <property type="match status" value="1"/>
</dbReference>
<reference evidence="11 12" key="1">
    <citation type="submission" date="2019-08" db="EMBL/GenBank/DDBJ databases">
        <title>Archangium and Cystobacter genomes.</title>
        <authorList>
            <person name="Chen I.-C.K."/>
            <person name="Wielgoss S."/>
        </authorList>
    </citation>
    <scope>NUCLEOTIDE SEQUENCE [LARGE SCALE GENOMIC DNA]</scope>
    <source>
        <strain evidence="11 12">Cbm 6</strain>
    </source>
</reference>
<dbReference type="EC" id="2.7.13.3" evidence="3"/>
<dbReference type="Pfam" id="PF00672">
    <property type="entry name" value="HAMP"/>
    <property type="match status" value="1"/>
</dbReference>
<feature type="coiled-coil region" evidence="7">
    <location>
        <begin position="250"/>
        <end position="317"/>
    </location>
</feature>
<accession>A0ABY9WGH7</accession>
<keyword evidence="7" id="KW-0175">Coiled coil</keyword>
<evidence type="ECO:0000256" key="3">
    <source>
        <dbReference type="ARBA" id="ARBA00012438"/>
    </source>
</evidence>
<dbReference type="Proteomes" id="UP001611383">
    <property type="component" value="Chromosome"/>
</dbReference>
<dbReference type="SMART" id="SM00388">
    <property type="entry name" value="HisKA"/>
    <property type="match status" value="1"/>
</dbReference>
<dbReference type="Pfam" id="PF00512">
    <property type="entry name" value="HisKA"/>
    <property type="match status" value="1"/>
</dbReference>
<evidence type="ECO:0000256" key="6">
    <source>
        <dbReference type="ARBA" id="ARBA00022777"/>
    </source>
</evidence>
<evidence type="ECO:0000313" key="12">
    <source>
        <dbReference type="Proteomes" id="UP001611383"/>
    </source>
</evidence>
<proteinExistence type="predicted"/>
<feature type="domain" description="Histidine kinase" evidence="9">
    <location>
        <begin position="333"/>
        <end position="554"/>
    </location>
</feature>
<dbReference type="InterPro" id="IPR036097">
    <property type="entry name" value="HisK_dim/P_sf"/>
</dbReference>
<keyword evidence="8" id="KW-1133">Transmembrane helix</keyword>
<keyword evidence="12" id="KW-1185">Reference proteome</keyword>
<dbReference type="InterPro" id="IPR003661">
    <property type="entry name" value="HisK_dim/P_dom"/>
</dbReference>
<feature type="domain" description="HAMP" evidence="10">
    <location>
        <begin position="210"/>
        <end position="262"/>
    </location>
</feature>
<dbReference type="RefSeq" id="WP_395813105.1">
    <property type="nucleotide sequence ID" value="NZ_CP043494.1"/>
</dbReference>
<evidence type="ECO:0000256" key="4">
    <source>
        <dbReference type="ARBA" id="ARBA00022553"/>
    </source>
</evidence>
<keyword evidence="8" id="KW-0812">Transmembrane</keyword>
<dbReference type="PANTHER" id="PTHR43065:SF50">
    <property type="entry name" value="HISTIDINE KINASE"/>
    <property type="match status" value="1"/>
</dbReference>
<sequence>MTIRAKVFLFALMAVVLVCLMGLHLFTGAHQSQLMREQVTTLQEQLDSYNRLHALAWPYLNQLAQARLTRADTSLVRSELAKRVELEMVRLEDSSSRQYRWEEDRTVEQERMEFQALSDALLAWATWAESRVRALPEGTSVGSTVEWLLYTRFEQSVGPLIEDLQRAEHGELQALRSRWDESVRFGQLLAMFFPLLCLMLVLVLAFAIVTPMQRSLKELSSVAERIGRGDFDIRTSATGLDELSMLAHAFDRMARELRDLLEEKQRLIKAEAETAEREALRYQSLLEKTVLARTVELAETNDRLKDSLYQLQAAQEQLLFADRLASVGRLAAGVGHEINNPLAYILSNLRYVQQELGDANGPPSEEARQEMLAALSEASEGAERVRLIVQDLKALSRPDDVALGPVDLAAVVRGSAKMARHELRDRANLVEECSGVPLVKANAARLGQVFLNLFINAAHAIEPGRAAENEIRVLARVSTPGKVTVEVRDTGSGISPEHLRRIFDPFFTTKPIGVGTGLGLSVCHQIITSLGGDIRVESEKGKGTSFFITLLVAEGSGTPEQSAA</sequence>
<feature type="transmembrane region" description="Helical" evidence="8">
    <location>
        <begin position="6"/>
        <end position="26"/>
    </location>
</feature>
<protein>
    <recommendedName>
        <fullName evidence="3">histidine kinase</fullName>
        <ecNumber evidence="3">2.7.13.3</ecNumber>
    </recommendedName>
</protein>
<dbReference type="InterPro" id="IPR005467">
    <property type="entry name" value="His_kinase_dom"/>
</dbReference>
<dbReference type="Pfam" id="PF02518">
    <property type="entry name" value="HATPase_c"/>
    <property type="match status" value="1"/>
</dbReference>
<dbReference type="SUPFAM" id="SSF47384">
    <property type="entry name" value="Homodimeric domain of signal transducing histidine kinase"/>
    <property type="match status" value="1"/>
</dbReference>
<name>A0ABY9WGH7_9BACT</name>
<dbReference type="CDD" id="cd06225">
    <property type="entry name" value="HAMP"/>
    <property type="match status" value="1"/>
</dbReference>
<dbReference type="Gene3D" id="3.30.565.10">
    <property type="entry name" value="Histidine kinase-like ATPase, C-terminal domain"/>
    <property type="match status" value="1"/>
</dbReference>
<organism evidence="11 12">
    <name type="scientific">Archangium minus</name>
    <dbReference type="NCBI Taxonomy" id="83450"/>
    <lineage>
        <taxon>Bacteria</taxon>
        <taxon>Pseudomonadati</taxon>
        <taxon>Myxococcota</taxon>
        <taxon>Myxococcia</taxon>
        <taxon>Myxococcales</taxon>
        <taxon>Cystobacterineae</taxon>
        <taxon>Archangiaceae</taxon>
        <taxon>Archangium</taxon>
    </lineage>
</organism>
<comment type="catalytic activity">
    <reaction evidence="1">
        <text>ATP + protein L-histidine = ADP + protein N-phospho-L-histidine.</text>
        <dbReference type="EC" id="2.7.13.3"/>
    </reaction>
</comment>
<dbReference type="CDD" id="cd00082">
    <property type="entry name" value="HisKA"/>
    <property type="match status" value="1"/>
</dbReference>
<dbReference type="PANTHER" id="PTHR43065">
    <property type="entry name" value="SENSOR HISTIDINE KINASE"/>
    <property type="match status" value="1"/>
</dbReference>
<dbReference type="InterPro" id="IPR004358">
    <property type="entry name" value="Sig_transdc_His_kin-like_C"/>
</dbReference>
<evidence type="ECO:0000313" key="11">
    <source>
        <dbReference type="EMBL" id="WNG42899.1"/>
    </source>
</evidence>
<dbReference type="PROSITE" id="PS50885">
    <property type="entry name" value="HAMP"/>
    <property type="match status" value="1"/>
</dbReference>
<dbReference type="EMBL" id="CP043494">
    <property type="protein sequence ID" value="WNG42899.1"/>
    <property type="molecule type" value="Genomic_DNA"/>
</dbReference>
<dbReference type="SUPFAM" id="SSF158472">
    <property type="entry name" value="HAMP domain-like"/>
    <property type="match status" value="1"/>
</dbReference>
<comment type="subcellular location">
    <subcellularLocation>
        <location evidence="2">Membrane</location>
    </subcellularLocation>
</comment>
<dbReference type="PRINTS" id="PR00344">
    <property type="entry name" value="BCTRLSENSOR"/>
</dbReference>
<dbReference type="SUPFAM" id="SSF55874">
    <property type="entry name" value="ATPase domain of HSP90 chaperone/DNA topoisomerase II/histidine kinase"/>
    <property type="match status" value="1"/>
</dbReference>
<gene>
    <name evidence="11" type="ORF">F0U60_01420</name>
</gene>
<keyword evidence="8" id="KW-0472">Membrane</keyword>
<evidence type="ECO:0000256" key="8">
    <source>
        <dbReference type="SAM" id="Phobius"/>
    </source>
</evidence>
<dbReference type="SMART" id="SM00387">
    <property type="entry name" value="HATPase_c"/>
    <property type="match status" value="1"/>
</dbReference>
<keyword evidence="6" id="KW-0418">Kinase</keyword>
<evidence type="ECO:0000256" key="5">
    <source>
        <dbReference type="ARBA" id="ARBA00022679"/>
    </source>
</evidence>
<evidence type="ECO:0000256" key="7">
    <source>
        <dbReference type="SAM" id="Coils"/>
    </source>
</evidence>
<dbReference type="SMART" id="SM00304">
    <property type="entry name" value="HAMP"/>
    <property type="match status" value="1"/>
</dbReference>
<feature type="transmembrane region" description="Helical" evidence="8">
    <location>
        <begin position="188"/>
        <end position="209"/>
    </location>
</feature>
<dbReference type="Gene3D" id="1.10.287.130">
    <property type="match status" value="1"/>
</dbReference>
<dbReference type="InterPro" id="IPR003594">
    <property type="entry name" value="HATPase_dom"/>
</dbReference>
<dbReference type="PROSITE" id="PS50109">
    <property type="entry name" value="HIS_KIN"/>
    <property type="match status" value="1"/>
</dbReference>
<evidence type="ECO:0000259" key="10">
    <source>
        <dbReference type="PROSITE" id="PS50885"/>
    </source>
</evidence>
<evidence type="ECO:0000256" key="1">
    <source>
        <dbReference type="ARBA" id="ARBA00000085"/>
    </source>
</evidence>
<evidence type="ECO:0000256" key="2">
    <source>
        <dbReference type="ARBA" id="ARBA00004370"/>
    </source>
</evidence>
<keyword evidence="5" id="KW-0808">Transferase</keyword>
<evidence type="ECO:0000259" key="9">
    <source>
        <dbReference type="PROSITE" id="PS50109"/>
    </source>
</evidence>